<dbReference type="Proteomes" id="UP000652761">
    <property type="component" value="Unassembled WGS sequence"/>
</dbReference>
<evidence type="ECO:0000256" key="1">
    <source>
        <dbReference type="SAM" id="SignalP"/>
    </source>
</evidence>
<protein>
    <submittedName>
        <fullName evidence="2">Uncharacterized protein</fullName>
    </submittedName>
</protein>
<organism evidence="2 3">
    <name type="scientific">Colocasia esculenta</name>
    <name type="common">Wild taro</name>
    <name type="synonym">Arum esculentum</name>
    <dbReference type="NCBI Taxonomy" id="4460"/>
    <lineage>
        <taxon>Eukaryota</taxon>
        <taxon>Viridiplantae</taxon>
        <taxon>Streptophyta</taxon>
        <taxon>Embryophyta</taxon>
        <taxon>Tracheophyta</taxon>
        <taxon>Spermatophyta</taxon>
        <taxon>Magnoliopsida</taxon>
        <taxon>Liliopsida</taxon>
        <taxon>Araceae</taxon>
        <taxon>Aroideae</taxon>
        <taxon>Colocasieae</taxon>
        <taxon>Colocasia</taxon>
    </lineage>
</organism>
<name>A0A843X804_COLES</name>
<evidence type="ECO:0000313" key="2">
    <source>
        <dbReference type="EMBL" id="MQM14800.1"/>
    </source>
</evidence>
<evidence type="ECO:0000313" key="3">
    <source>
        <dbReference type="Proteomes" id="UP000652761"/>
    </source>
</evidence>
<gene>
    <name evidence="2" type="ORF">Taro_047737</name>
</gene>
<keyword evidence="3" id="KW-1185">Reference proteome</keyword>
<dbReference type="AlphaFoldDB" id="A0A843X804"/>
<sequence>MATYGGLLILLALILLLSLLVLAEGSKQIGNKMKLITPPGLRRLPVSTAPCTSSLSGAAPALMHLQLATFQFRSFPNDAPVALCLQWRSLCLFLDKCGQPSQR</sequence>
<proteinExistence type="predicted"/>
<feature type="chain" id="PRO_5032813571" evidence="1">
    <location>
        <begin position="24"/>
        <end position="103"/>
    </location>
</feature>
<accession>A0A843X804</accession>
<reference evidence="2" key="1">
    <citation type="submission" date="2017-07" db="EMBL/GenBank/DDBJ databases">
        <title>Taro Niue Genome Assembly and Annotation.</title>
        <authorList>
            <person name="Atibalentja N."/>
            <person name="Keating K."/>
            <person name="Fields C.J."/>
        </authorList>
    </citation>
    <scope>NUCLEOTIDE SEQUENCE</scope>
    <source>
        <strain evidence="2">Niue_2</strain>
        <tissue evidence="2">Leaf</tissue>
    </source>
</reference>
<comment type="caution">
    <text evidence="2">The sequence shown here is derived from an EMBL/GenBank/DDBJ whole genome shotgun (WGS) entry which is preliminary data.</text>
</comment>
<feature type="signal peptide" evidence="1">
    <location>
        <begin position="1"/>
        <end position="23"/>
    </location>
</feature>
<dbReference type="EMBL" id="NMUH01006238">
    <property type="protein sequence ID" value="MQM14800.1"/>
    <property type="molecule type" value="Genomic_DNA"/>
</dbReference>
<keyword evidence="1" id="KW-0732">Signal</keyword>